<evidence type="ECO:0000256" key="7">
    <source>
        <dbReference type="SAM" id="MobiDB-lite"/>
    </source>
</evidence>
<dbReference type="InterPro" id="IPR045064">
    <property type="entry name" value="Reticulon-like"/>
</dbReference>
<dbReference type="AlphaFoldDB" id="G3AE34"/>
<evidence type="ECO:0000256" key="4">
    <source>
        <dbReference type="ARBA" id="ARBA00022989"/>
    </source>
</evidence>
<name>G3AE34_SPAPN</name>
<keyword evidence="3 6" id="KW-0256">Endoplasmic reticulum</keyword>
<keyword evidence="2 6" id="KW-0812">Transmembrane</keyword>
<dbReference type="OMA" id="TGLMKQY"/>
<accession>G3AE34</accession>
<gene>
    <name evidence="9" type="ORF">SPAPADRAFT_58796</name>
</gene>
<evidence type="ECO:0000313" key="10">
    <source>
        <dbReference type="Proteomes" id="UP000000709"/>
    </source>
</evidence>
<evidence type="ECO:0000256" key="2">
    <source>
        <dbReference type="ARBA" id="ARBA00022692"/>
    </source>
</evidence>
<dbReference type="FunCoup" id="G3AE34">
    <property type="interactions" value="264"/>
</dbReference>
<feature type="region of interest" description="Disordered" evidence="7">
    <location>
        <begin position="235"/>
        <end position="257"/>
    </location>
</feature>
<dbReference type="InterPro" id="IPR003388">
    <property type="entry name" value="Reticulon"/>
</dbReference>
<feature type="domain" description="Reticulon" evidence="8">
    <location>
        <begin position="19"/>
        <end position="209"/>
    </location>
</feature>
<feature type="compositionally biased region" description="Polar residues" evidence="7">
    <location>
        <begin position="235"/>
        <end position="244"/>
    </location>
</feature>
<evidence type="ECO:0000256" key="3">
    <source>
        <dbReference type="ARBA" id="ARBA00022824"/>
    </source>
</evidence>
<evidence type="ECO:0000259" key="8">
    <source>
        <dbReference type="PROSITE" id="PS50845"/>
    </source>
</evidence>
<dbReference type="PANTHER" id="PTHR10994">
    <property type="entry name" value="RETICULON"/>
    <property type="match status" value="1"/>
</dbReference>
<keyword evidence="4 6" id="KW-1133">Transmembrane helix</keyword>
<comment type="subcellular location">
    <subcellularLocation>
        <location evidence="1 6">Endoplasmic reticulum membrane</location>
        <topology evidence="1 6">Multi-pass membrane protein</topology>
    </subcellularLocation>
</comment>
<evidence type="ECO:0000256" key="1">
    <source>
        <dbReference type="ARBA" id="ARBA00004477"/>
    </source>
</evidence>
<evidence type="ECO:0000256" key="6">
    <source>
        <dbReference type="RuleBase" id="RU363132"/>
    </source>
</evidence>
<protein>
    <recommendedName>
        <fullName evidence="6">Reticulon-like protein</fullName>
    </recommendedName>
</protein>
<proteinExistence type="predicted"/>
<evidence type="ECO:0000313" key="9">
    <source>
        <dbReference type="EMBL" id="EGW35567.1"/>
    </source>
</evidence>
<dbReference type="STRING" id="619300.G3AE34"/>
<feature type="transmembrane region" description="Helical" evidence="6">
    <location>
        <begin position="34"/>
        <end position="55"/>
    </location>
</feature>
<dbReference type="Pfam" id="PF02453">
    <property type="entry name" value="Reticulon"/>
    <property type="match status" value="1"/>
</dbReference>
<reference evidence="9 10" key="1">
    <citation type="journal article" date="2011" name="Proc. Natl. Acad. Sci. U.S.A.">
        <title>Comparative genomics of xylose-fermenting fungi for enhanced biofuel production.</title>
        <authorList>
            <person name="Wohlbach D.J."/>
            <person name="Kuo A."/>
            <person name="Sato T.K."/>
            <person name="Potts K.M."/>
            <person name="Salamov A.A."/>
            <person name="LaButti K.M."/>
            <person name="Sun H."/>
            <person name="Clum A."/>
            <person name="Pangilinan J.L."/>
            <person name="Lindquist E.A."/>
            <person name="Lucas S."/>
            <person name="Lapidus A."/>
            <person name="Jin M."/>
            <person name="Gunawan C."/>
            <person name="Balan V."/>
            <person name="Dale B.E."/>
            <person name="Jeffries T.W."/>
            <person name="Zinkel R."/>
            <person name="Barry K.W."/>
            <person name="Grigoriev I.V."/>
            <person name="Gasch A.P."/>
        </authorList>
    </citation>
    <scope>NUCLEOTIDE SEQUENCE [LARGE SCALE GENOMIC DNA]</scope>
    <source>
        <strain evidence="10">NRRL Y-27907 / 11-Y1</strain>
    </source>
</reference>
<dbReference type="RefSeq" id="XP_007372979.1">
    <property type="nucleotide sequence ID" value="XM_007372917.1"/>
</dbReference>
<feature type="transmembrane region" description="Helical" evidence="6">
    <location>
        <begin position="143"/>
        <end position="164"/>
    </location>
</feature>
<dbReference type="EMBL" id="GL996499">
    <property type="protein sequence ID" value="EGW35567.1"/>
    <property type="molecule type" value="Genomic_DNA"/>
</dbReference>
<dbReference type="PANTHER" id="PTHR10994:SF193">
    <property type="entry name" value="RETICULON-LIKE PROTEIN"/>
    <property type="match status" value="1"/>
</dbReference>
<dbReference type="PROSITE" id="PS50845">
    <property type="entry name" value="RETICULON"/>
    <property type="match status" value="1"/>
</dbReference>
<dbReference type="eggNOG" id="KOG1792">
    <property type="taxonomic scope" value="Eukaryota"/>
</dbReference>
<dbReference type="HOGENOM" id="CLU_050576_1_0_1"/>
<keyword evidence="5 6" id="KW-0472">Membrane</keyword>
<dbReference type="GeneID" id="18872610"/>
<organism evidence="10">
    <name type="scientific">Spathaspora passalidarum (strain NRRL Y-27907 / 11-Y1)</name>
    <dbReference type="NCBI Taxonomy" id="619300"/>
    <lineage>
        <taxon>Eukaryota</taxon>
        <taxon>Fungi</taxon>
        <taxon>Dikarya</taxon>
        <taxon>Ascomycota</taxon>
        <taxon>Saccharomycotina</taxon>
        <taxon>Pichiomycetes</taxon>
        <taxon>Debaryomycetaceae</taxon>
        <taxon>Spathaspora</taxon>
    </lineage>
</organism>
<evidence type="ECO:0000256" key="5">
    <source>
        <dbReference type="ARBA" id="ARBA00023136"/>
    </source>
</evidence>
<sequence length="292" mass="31319">MSSAPTSTAGSCPISNACPCDLLTWKNPIKTGKVLASIVVALVVFKTVNLINLFFHLSYIGLLVSAAVEYVSKVVTGKGLITAYKPSATQSCAKKFNEQVLPHLSTVTVNLEERFRKIVYAQDIESTLKAAGVSYIAFKLTSWIPLFNLVVAAVILLFTAPFIYTTYKKEIDAAIADLTKIIKEKSTEVCNEIHKTVGPHLETLIKKSGPLGDFVKSKLHTRTAGSTVKDTNDSVFGTPSSSVSEAEPIGVSTGASKFPDVPATKLNQSTVDEIIEQADAAVDDAKKTAESF</sequence>
<dbReference type="GO" id="GO:0009617">
    <property type="term" value="P:response to bacterium"/>
    <property type="evidence" value="ECO:0007669"/>
    <property type="project" value="InterPro"/>
</dbReference>
<dbReference type="KEGG" id="spaa:SPAPADRAFT_58796"/>
<dbReference type="Proteomes" id="UP000000709">
    <property type="component" value="Unassembled WGS sequence"/>
</dbReference>
<dbReference type="GO" id="GO:0005789">
    <property type="term" value="C:endoplasmic reticulum membrane"/>
    <property type="evidence" value="ECO:0007669"/>
    <property type="project" value="UniProtKB-SubCell"/>
</dbReference>
<keyword evidence="10" id="KW-1185">Reference proteome</keyword>
<dbReference type="InParanoid" id="G3AE34"/>